<proteinExistence type="predicted"/>
<evidence type="ECO:0000256" key="1">
    <source>
        <dbReference type="ARBA" id="ARBA00022614"/>
    </source>
</evidence>
<dbReference type="OrthoDB" id="1730338at2759"/>
<dbReference type="InterPro" id="IPR052941">
    <property type="entry name" value="StomDev_PlantInt_Reg"/>
</dbReference>
<keyword evidence="2" id="KW-0677">Repeat</keyword>
<evidence type="ECO:0000313" key="4">
    <source>
        <dbReference type="Proteomes" id="UP001153069"/>
    </source>
</evidence>
<evidence type="ECO:0000256" key="2">
    <source>
        <dbReference type="ARBA" id="ARBA00022737"/>
    </source>
</evidence>
<dbReference type="PANTHER" id="PTHR48004">
    <property type="entry name" value="OS01G0149700 PROTEIN"/>
    <property type="match status" value="1"/>
</dbReference>
<evidence type="ECO:0000313" key="3">
    <source>
        <dbReference type="EMBL" id="CAB9508304.1"/>
    </source>
</evidence>
<keyword evidence="4" id="KW-1185">Reference proteome</keyword>
<dbReference type="Gene3D" id="3.80.10.10">
    <property type="entry name" value="Ribonuclease Inhibitor"/>
    <property type="match status" value="2"/>
</dbReference>
<gene>
    <name evidence="3" type="ORF">SEMRO_342_G121640.1</name>
</gene>
<dbReference type="PANTHER" id="PTHR48004:SF59">
    <property type="entry name" value="LEUCINE-RICH REPEAT-CONTAINING N-TERMINAL PLANT-TYPE DOMAIN-CONTAINING PROTEIN"/>
    <property type="match status" value="1"/>
</dbReference>
<sequence>MVFGRDYFKHVEETEDSFDVDLSEFLLGTRLKAFDWIVNQDPMQLEYDSPNLVQRFLLVLFYYQTTRHKPWKQCNPVAIPQRSATTNFCYMPHINTGKATLNIWGDQWLSSSHECQWAGISCGETVQSKERTVAELRLYWNGLNGPLPWEITRLPLLRTLRLYNSMLTGTLPPRLFSKKAGVALETLNLASNQFSGIFPAAWVANLLEGNGILTSLYLHGNSLTGEIPSELGLLSLKVLSLATNTLTGTMPLALFDRTSLTSLQLGKNDLTGTLPSEVGLLTDLKYLNLNYTQISGSLPSEIGLSNQLVDLILSNTNMQGTIPEELFTGGLTDLWYLCMDGCNFAGTISPSLGLLTNLERLQVSNNHFHGTIPNEIEELTLLKELLVNGNDLSGTVPVSFCQTRYAGERASKVVADCLPNPETGVPAIQCASGCCTSCCDNTGVCLFT</sequence>
<dbReference type="SUPFAM" id="SSF52058">
    <property type="entry name" value="L domain-like"/>
    <property type="match status" value="1"/>
</dbReference>
<dbReference type="AlphaFoldDB" id="A0A9N8DW88"/>
<comment type="caution">
    <text evidence="3">The sequence shown here is derived from an EMBL/GenBank/DDBJ whole genome shotgun (WGS) entry which is preliminary data.</text>
</comment>
<dbReference type="InterPro" id="IPR032675">
    <property type="entry name" value="LRR_dom_sf"/>
</dbReference>
<organism evidence="3 4">
    <name type="scientific">Seminavis robusta</name>
    <dbReference type="NCBI Taxonomy" id="568900"/>
    <lineage>
        <taxon>Eukaryota</taxon>
        <taxon>Sar</taxon>
        <taxon>Stramenopiles</taxon>
        <taxon>Ochrophyta</taxon>
        <taxon>Bacillariophyta</taxon>
        <taxon>Bacillariophyceae</taxon>
        <taxon>Bacillariophycidae</taxon>
        <taxon>Naviculales</taxon>
        <taxon>Naviculaceae</taxon>
        <taxon>Seminavis</taxon>
    </lineage>
</organism>
<dbReference type="InterPro" id="IPR003591">
    <property type="entry name" value="Leu-rich_rpt_typical-subtyp"/>
</dbReference>
<dbReference type="Pfam" id="PF00560">
    <property type="entry name" value="LRR_1"/>
    <property type="match status" value="4"/>
</dbReference>
<accession>A0A9N8DW88</accession>
<keyword evidence="1" id="KW-0433">Leucine-rich repeat</keyword>
<dbReference type="InterPro" id="IPR001611">
    <property type="entry name" value="Leu-rich_rpt"/>
</dbReference>
<name>A0A9N8DW88_9STRA</name>
<dbReference type="EMBL" id="CAICTM010000341">
    <property type="protein sequence ID" value="CAB9508304.1"/>
    <property type="molecule type" value="Genomic_DNA"/>
</dbReference>
<dbReference type="Proteomes" id="UP001153069">
    <property type="component" value="Unassembled WGS sequence"/>
</dbReference>
<dbReference type="SMART" id="SM00369">
    <property type="entry name" value="LRR_TYP"/>
    <property type="match status" value="4"/>
</dbReference>
<reference evidence="3" key="1">
    <citation type="submission" date="2020-06" db="EMBL/GenBank/DDBJ databases">
        <authorList>
            <consortium name="Plant Systems Biology data submission"/>
        </authorList>
    </citation>
    <scope>NUCLEOTIDE SEQUENCE</scope>
    <source>
        <strain evidence="3">D6</strain>
    </source>
</reference>
<protein>
    <submittedName>
        <fullName evidence="3">Leucine Rich Repeat</fullName>
    </submittedName>
</protein>